<evidence type="ECO:0000256" key="2">
    <source>
        <dbReference type="ARBA" id="ARBA00022559"/>
    </source>
</evidence>
<comment type="cofactor">
    <cofactor evidence="1">
        <name>heme b</name>
        <dbReference type="ChEBI" id="CHEBI:60344"/>
    </cofactor>
</comment>
<evidence type="ECO:0000256" key="1">
    <source>
        <dbReference type="ARBA" id="ARBA00001970"/>
    </source>
</evidence>
<proteinExistence type="inferred from homology"/>
<dbReference type="RefSeq" id="WP_377134225.1">
    <property type="nucleotide sequence ID" value="NZ_JBHSFI010000003.1"/>
</dbReference>
<accession>A0ABV9HE86</accession>
<evidence type="ECO:0000256" key="3">
    <source>
        <dbReference type="ARBA" id="ARBA00022617"/>
    </source>
</evidence>
<dbReference type="PANTHER" id="PTHR30521:SF4">
    <property type="entry name" value="DEFERROCHELATASE"/>
    <property type="match status" value="1"/>
</dbReference>
<name>A0ABV9HE86_9MICO</name>
<dbReference type="Pfam" id="PF20628">
    <property type="entry name" value="Dyp_perox_C"/>
    <property type="match status" value="1"/>
</dbReference>
<gene>
    <name evidence="10" type="ORF">ACFO6V_08560</name>
</gene>
<evidence type="ECO:0000256" key="7">
    <source>
        <dbReference type="ARBA" id="ARBA00023004"/>
    </source>
</evidence>
<evidence type="ECO:0000256" key="4">
    <source>
        <dbReference type="ARBA" id="ARBA00022723"/>
    </source>
</evidence>
<dbReference type="NCBIfam" id="TIGR01413">
    <property type="entry name" value="Dyp_perox_fam"/>
    <property type="match status" value="1"/>
</dbReference>
<evidence type="ECO:0000256" key="6">
    <source>
        <dbReference type="ARBA" id="ARBA00023002"/>
    </source>
</evidence>
<comment type="caution">
    <text evidence="10">The sequence shown here is derived from an EMBL/GenBank/DDBJ whole genome shotgun (WGS) entry which is preliminary data.</text>
</comment>
<evidence type="ECO:0000313" key="10">
    <source>
        <dbReference type="EMBL" id="MFC4628284.1"/>
    </source>
</evidence>
<evidence type="ECO:0000259" key="9">
    <source>
        <dbReference type="Pfam" id="PF20628"/>
    </source>
</evidence>
<dbReference type="Proteomes" id="UP001596011">
    <property type="component" value="Unassembled WGS sequence"/>
</dbReference>
<keyword evidence="11" id="KW-1185">Reference proteome</keyword>
<dbReference type="PROSITE" id="PS51404">
    <property type="entry name" value="DYP_PEROXIDASE"/>
    <property type="match status" value="1"/>
</dbReference>
<dbReference type="SUPFAM" id="SSF54909">
    <property type="entry name" value="Dimeric alpha+beta barrel"/>
    <property type="match status" value="1"/>
</dbReference>
<keyword evidence="4" id="KW-0479">Metal-binding</keyword>
<evidence type="ECO:0000256" key="8">
    <source>
        <dbReference type="ARBA" id="ARBA00025737"/>
    </source>
</evidence>
<dbReference type="EMBL" id="JBHSFI010000003">
    <property type="protein sequence ID" value="MFC4628284.1"/>
    <property type="molecule type" value="Genomic_DNA"/>
</dbReference>
<dbReference type="PANTHER" id="PTHR30521">
    <property type="entry name" value="DEFERROCHELATASE/PEROXIDASE"/>
    <property type="match status" value="1"/>
</dbReference>
<keyword evidence="7" id="KW-0408">Iron</keyword>
<evidence type="ECO:0000256" key="5">
    <source>
        <dbReference type="ARBA" id="ARBA00022729"/>
    </source>
</evidence>
<protein>
    <submittedName>
        <fullName evidence="10">Dyp-type peroxidase</fullName>
    </submittedName>
</protein>
<keyword evidence="3" id="KW-0349">Heme</keyword>
<dbReference type="InterPro" id="IPR011008">
    <property type="entry name" value="Dimeric_a/b-barrel"/>
</dbReference>
<dbReference type="InterPro" id="IPR048328">
    <property type="entry name" value="Dyp_perox_C"/>
</dbReference>
<sequence>MDSLHRLMSIWQQFLNFIEGDTPTAAIDTVTETILTDVIAENASISVGYGENVSTILYPQTNSRFREVEVSARDQAAGDLFVQVCSNDFRSAWEIVRTLTALSIGRAEPRFTHFGSVDSRQAGPAPRNTFGFHDGITDAAGGAITPPDHDLRMEFDRPASGSLGGTFMIFRQLRLAVERWDTESLSRQEQIIGRSKATGVPLKGVHDSHVALMSSAATRILRRPYSYTYGPIPNGGIDAGMLFIAYAGRPNSLVKLAELALSSDPVARYVHDIDGGLYFFPDRPWDQ</sequence>
<dbReference type="GO" id="GO:0004601">
    <property type="term" value="F:peroxidase activity"/>
    <property type="evidence" value="ECO:0007669"/>
    <property type="project" value="UniProtKB-KW"/>
</dbReference>
<keyword evidence="5" id="KW-0732">Signal</keyword>
<evidence type="ECO:0000313" key="11">
    <source>
        <dbReference type="Proteomes" id="UP001596011"/>
    </source>
</evidence>
<organism evidence="10 11">
    <name type="scientific">Promicromonospora alba</name>
    <dbReference type="NCBI Taxonomy" id="1616110"/>
    <lineage>
        <taxon>Bacteria</taxon>
        <taxon>Bacillati</taxon>
        <taxon>Actinomycetota</taxon>
        <taxon>Actinomycetes</taxon>
        <taxon>Micrococcales</taxon>
        <taxon>Promicromonosporaceae</taxon>
        <taxon>Promicromonospora</taxon>
    </lineage>
</organism>
<reference evidence="11" key="1">
    <citation type="journal article" date="2019" name="Int. J. Syst. Evol. Microbiol.">
        <title>The Global Catalogue of Microorganisms (GCM) 10K type strain sequencing project: providing services to taxonomists for standard genome sequencing and annotation.</title>
        <authorList>
            <consortium name="The Broad Institute Genomics Platform"/>
            <consortium name="The Broad Institute Genome Sequencing Center for Infectious Disease"/>
            <person name="Wu L."/>
            <person name="Ma J."/>
        </authorList>
    </citation>
    <scope>NUCLEOTIDE SEQUENCE [LARGE SCALE GENOMIC DNA]</scope>
    <source>
        <strain evidence="11">CCUG 42722</strain>
    </source>
</reference>
<keyword evidence="6" id="KW-0560">Oxidoreductase</keyword>
<dbReference type="InterPro" id="IPR006314">
    <property type="entry name" value="Dyp_peroxidase"/>
</dbReference>
<feature type="domain" description="Dyp-type peroxidase C-terminal" evidence="9">
    <location>
        <begin position="126"/>
        <end position="281"/>
    </location>
</feature>
<comment type="similarity">
    <text evidence="8">Belongs to the DyP-type peroxidase family.</text>
</comment>
<keyword evidence="2 10" id="KW-0575">Peroxidase</keyword>